<organism evidence="1 2">
    <name type="scientific">Tritrichomonas foetus</name>
    <dbReference type="NCBI Taxonomy" id="1144522"/>
    <lineage>
        <taxon>Eukaryota</taxon>
        <taxon>Metamonada</taxon>
        <taxon>Parabasalia</taxon>
        <taxon>Tritrichomonadida</taxon>
        <taxon>Tritrichomonadidae</taxon>
        <taxon>Tritrichomonas</taxon>
    </lineage>
</organism>
<keyword evidence="2" id="KW-1185">Reference proteome</keyword>
<dbReference type="GeneID" id="94842077"/>
<sequence length="481" mass="56977">MNLHYKKIDSPLKNQNENAPTNIETPLYLYIKESIDFQNLFSIHDLIIKIIVLIKEYIKNSNEEDLNSLNDTQYKQLAYHFLCLLIKEDSSFVPKLIGDYQGFDIPKQYDNSNTKSLFEASPEMLAILYFVKYYKPIDENNDEERDMLGSIYTHFVKRYVQRFHSTFCFLKVICVKILTYTMIWMKDYYPCFATAPSFINENRIIVSEAINNLISNNYCFYAHQTGVKCFLKILQNKIYSTEFTKLIPLLINSSHYQSTLKNIYQCIGYLIPQTNNEYKTILSNFLKQQYFNQLSYSDKISYIDMMSILIENEKSWYYHDWHELTTNVLQFMLHDSCNYEVIVHCFYFLSKFFQYKDKQCTITNKCIVEISKKCPIELFWKTFADLKGIFYVACKLKENHSNEQNDDDLKKTVLLIANEAKIPIEDLIESSELFTIEECISIRKLQSFLDVSLTIFNIVDKLNHQIDSNQNVNNMNSPRYQ</sequence>
<dbReference type="InterPro" id="IPR016024">
    <property type="entry name" value="ARM-type_fold"/>
</dbReference>
<accession>A0A1J4JYR8</accession>
<dbReference type="EMBL" id="MLAK01000868">
    <property type="protein sequence ID" value="OHT02413.1"/>
    <property type="molecule type" value="Genomic_DNA"/>
</dbReference>
<protein>
    <submittedName>
        <fullName evidence="1">Uncharacterized protein</fullName>
    </submittedName>
</protein>
<reference evidence="1" key="1">
    <citation type="submission" date="2016-10" db="EMBL/GenBank/DDBJ databases">
        <authorList>
            <person name="Benchimol M."/>
            <person name="Almeida L.G."/>
            <person name="Vasconcelos A.T."/>
            <person name="Perreira-Neves A."/>
            <person name="Rosa I.A."/>
            <person name="Tasca T."/>
            <person name="Bogo M.R."/>
            <person name="de Souza W."/>
        </authorList>
    </citation>
    <scope>NUCLEOTIDE SEQUENCE [LARGE SCALE GENOMIC DNA]</scope>
    <source>
        <strain evidence="1">K</strain>
    </source>
</reference>
<name>A0A1J4JYR8_9EUKA</name>
<dbReference type="AlphaFoldDB" id="A0A1J4JYR8"/>
<comment type="caution">
    <text evidence="1">The sequence shown here is derived from an EMBL/GenBank/DDBJ whole genome shotgun (WGS) entry which is preliminary data.</text>
</comment>
<gene>
    <name evidence="1" type="ORF">TRFO_30472</name>
</gene>
<dbReference type="Proteomes" id="UP000179807">
    <property type="component" value="Unassembled WGS sequence"/>
</dbReference>
<dbReference type="SUPFAM" id="SSF48371">
    <property type="entry name" value="ARM repeat"/>
    <property type="match status" value="1"/>
</dbReference>
<dbReference type="RefSeq" id="XP_068355549.1">
    <property type="nucleotide sequence ID" value="XM_068507373.1"/>
</dbReference>
<proteinExistence type="predicted"/>
<dbReference type="VEuPathDB" id="TrichDB:TRFO_30472"/>
<evidence type="ECO:0000313" key="1">
    <source>
        <dbReference type="EMBL" id="OHT02413.1"/>
    </source>
</evidence>
<evidence type="ECO:0000313" key="2">
    <source>
        <dbReference type="Proteomes" id="UP000179807"/>
    </source>
</evidence>